<evidence type="ECO:0000256" key="2">
    <source>
        <dbReference type="ARBA" id="ARBA00003906"/>
    </source>
</evidence>
<dbReference type="Gene3D" id="3.40.50.970">
    <property type="match status" value="2"/>
</dbReference>
<accession>A0A4Q7VC80</accession>
<proteinExistence type="predicted"/>
<dbReference type="PANTHER" id="PTHR42980">
    <property type="entry name" value="2-OXOISOVALERATE DEHYDROGENASE SUBUNIT BETA-RELATED"/>
    <property type="match status" value="1"/>
</dbReference>
<sequence>MTNKKKYSIKETPKKQLAEWFNLMTLGRALDEKAPNYLKQAIGWSYHAPYAGHDGIQLAIGQTFDRKTDHLFPYYRDMLTSLSAGLTAEEVIFNGISKDTDVAGGGRHMSNHFAKPEWNVHNVSSCTGNHTLHAVGIARALKHYKGKGVAISSQGESSVSEGYVYEAINGASKEQLPVIFVFQDNGYGISVPKKDQTANRKVADNFKGLKYLKIFHCNGKDVFDSMNTMAEAKAYAIENQMPAIVQANCVRMGSHSNSDKHELYRDNAELNYVQKYDPLAKFRRLLIRYERFTEEELQAIEADVKLQVKKAHRAGLTAPDPDPNSVHDFVMPESYPASKYPEGLHNETGESKKLIEGLNETLKAEFRHNPDTFIWGQDIANKDKGGIFNVSKGMQQEFGIERVFNAPIAEDFIMGTANGMSRFNDKIRIVVEGAEFADYFWPAMEQFVETTHEYWRTKGQYSPNITVRLASGGYIGGGLYHSQNIEGALSTFPGVRIVYPSYADDAAGLLRTSIRSKGMTVFMEPKALYNDPKAAAVVPDDFEVPFGKARVRREGTDLTIITYGNTTHMCVEVADQIAKDLGRDVEVMDLRSLIPLDKESILKSVAKTNKVLVVHEDKVFSGFGAEIAAIITEEAFEHLDAPVKRVGSTFTPVGFNRILEKAILPNNEKIYAAAKDLLDY</sequence>
<dbReference type="Pfam" id="PF02779">
    <property type="entry name" value="Transket_pyr"/>
    <property type="match status" value="1"/>
</dbReference>
<keyword evidence="8" id="KW-1185">Reference proteome</keyword>
<dbReference type="SMART" id="SM00861">
    <property type="entry name" value="Transket_pyr"/>
    <property type="match status" value="1"/>
</dbReference>
<name>A0A4Q7VC80_9BACT</name>
<dbReference type="Pfam" id="PF02780">
    <property type="entry name" value="Transketolase_C"/>
    <property type="match status" value="1"/>
</dbReference>
<dbReference type="Pfam" id="PF00676">
    <property type="entry name" value="E1_dh"/>
    <property type="match status" value="1"/>
</dbReference>
<evidence type="ECO:0000313" key="8">
    <source>
        <dbReference type="Proteomes" id="UP000293562"/>
    </source>
</evidence>
<dbReference type="InterPro" id="IPR009014">
    <property type="entry name" value="Transketo_C/PFOR_II"/>
</dbReference>
<protein>
    <recommendedName>
        <fullName evidence="3">3-methyl-2-oxobutanoate dehydrogenase (2-methylpropanoyl-transferring)</fullName>
        <ecNumber evidence="3">1.2.4.4</ecNumber>
    </recommendedName>
</protein>
<dbReference type="GO" id="GO:0009083">
    <property type="term" value="P:branched-chain amino acid catabolic process"/>
    <property type="evidence" value="ECO:0007669"/>
    <property type="project" value="TreeGrafter"/>
</dbReference>
<keyword evidence="4" id="KW-0560">Oxidoreductase</keyword>
<evidence type="ECO:0000259" key="6">
    <source>
        <dbReference type="SMART" id="SM00861"/>
    </source>
</evidence>
<comment type="caution">
    <text evidence="7">The sequence shown here is derived from an EMBL/GenBank/DDBJ whole genome shotgun (WGS) entry which is preliminary data.</text>
</comment>
<dbReference type="CDD" id="cd02000">
    <property type="entry name" value="TPP_E1_PDC_ADC_BCADC"/>
    <property type="match status" value="1"/>
</dbReference>
<comment type="function">
    <text evidence="2">E1 component of the 2-oxoglutarate dehydrogenase (OGDH) complex which catalyzes the decarboxylation of 2-oxoglutarate, the first step in the conversion of 2-oxoglutarate to succinyl-CoA and CO(2).</text>
</comment>
<evidence type="ECO:0000256" key="1">
    <source>
        <dbReference type="ARBA" id="ARBA00001964"/>
    </source>
</evidence>
<evidence type="ECO:0000256" key="3">
    <source>
        <dbReference type="ARBA" id="ARBA00012277"/>
    </source>
</evidence>
<feature type="domain" description="Transketolase-like pyrimidine-binding" evidence="6">
    <location>
        <begin position="352"/>
        <end position="531"/>
    </location>
</feature>
<dbReference type="InterPro" id="IPR005475">
    <property type="entry name" value="Transketolase-like_Pyr-bd"/>
</dbReference>
<dbReference type="PANTHER" id="PTHR42980:SF1">
    <property type="entry name" value="2-OXOISOVALERATE DEHYDROGENASE SUBUNIT BETA, MITOCHONDRIAL"/>
    <property type="match status" value="1"/>
</dbReference>
<dbReference type="EC" id="1.2.4.4" evidence="3"/>
<dbReference type="InterPro" id="IPR001017">
    <property type="entry name" value="DH_E1"/>
</dbReference>
<keyword evidence="5" id="KW-0786">Thiamine pyrophosphate</keyword>
<dbReference type="SUPFAM" id="SSF52518">
    <property type="entry name" value="Thiamin diphosphate-binding fold (THDP-binding)"/>
    <property type="match status" value="2"/>
</dbReference>
<dbReference type="GO" id="GO:0007584">
    <property type="term" value="P:response to nutrient"/>
    <property type="evidence" value="ECO:0007669"/>
    <property type="project" value="TreeGrafter"/>
</dbReference>
<dbReference type="OrthoDB" id="9769337at2"/>
<dbReference type="InterPro" id="IPR029061">
    <property type="entry name" value="THDP-binding"/>
</dbReference>
<evidence type="ECO:0000313" key="7">
    <source>
        <dbReference type="EMBL" id="RZT93457.1"/>
    </source>
</evidence>
<reference evidence="7 8" key="1">
    <citation type="submission" date="2019-02" db="EMBL/GenBank/DDBJ databases">
        <title>Genomic Encyclopedia of Type Strains, Phase IV (KMG-IV): sequencing the most valuable type-strain genomes for metagenomic binning, comparative biology and taxonomic classification.</title>
        <authorList>
            <person name="Goeker M."/>
        </authorList>
    </citation>
    <scope>NUCLEOTIDE SEQUENCE [LARGE SCALE GENOMIC DNA]</scope>
    <source>
        <strain evidence="7 8">DSM 28825</strain>
    </source>
</reference>
<comment type="cofactor">
    <cofactor evidence="1">
        <name>thiamine diphosphate</name>
        <dbReference type="ChEBI" id="CHEBI:58937"/>
    </cofactor>
</comment>
<dbReference type="Proteomes" id="UP000293562">
    <property type="component" value="Unassembled WGS sequence"/>
</dbReference>
<dbReference type="SUPFAM" id="SSF52922">
    <property type="entry name" value="TK C-terminal domain-like"/>
    <property type="match status" value="1"/>
</dbReference>
<organism evidence="7 8">
    <name type="scientific">Ancylomarina subtilis</name>
    <dbReference type="NCBI Taxonomy" id="1639035"/>
    <lineage>
        <taxon>Bacteria</taxon>
        <taxon>Pseudomonadati</taxon>
        <taxon>Bacteroidota</taxon>
        <taxon>Bacteroidia</taxon>
        <taxon>Marinilabiliales</taxon>
        <taxon>Marinifilaceae</taxon>
        <taxon>Ancylomarina</taxon>
    </lineage>
</organism>
<dbReference type="AlphaFoldDB" id="A0A4Q7VC80"/>
<dbReference type="InterPro" id="IPR033248">
    <property type="entry name" value="Transketolase_C"/>
</dbReference>
<gene>
    <name evidence="7" type="ORF">EV201_2624</name>
</gene>
<dbReference type="GO" id="GO:0003863">
    <property type="term" value="F:branched-chain 2-oxo acid dehydrogenase activity"/>
    <property type="evidence" value="ECO:0007669"/>
    <property type="project" value="UniProtKB-EC"/>
</dbReference>
<dbReference type="EMBL" id="SHKN01000002">
    <property type="protein sequence ID" value="RZT93457.1"/>
    <property type="molecule type" value="Genomic_DNA"/>
</dbReference>
<evidence type="ECO:0000256" key="5">
    <source>
        <dbReference type="ARBA" id="ARBA00023052"/>
    </source>
</evidence>
<dbReference type="RefSeq" id="WP_130308011.1">
    <property type="nucleotide sequence ID" value="NZ_SHKN01000002.1"/>
</dbReference>
<evidence type="ECO:0000256" key="4">
    <source>
        <dbReference type="ARBA" id="ARBA00023002"/>
    </source>
</evidence>
<dbReference type="FunFam" id="3.40.50.920:FF:000001">
    <property type="entry name" value="Pyruvate dehydrogenase E1 beta subunit"/>
    <property type="match status" value="1"/>
</dbReference>
<dbReference type="Gene3D" id="3.40.50.920">
    <property type="match status" value="1"/>
</dbReference>